<dbReference type="InterPro" id="IPR014718">
    <property type="entry name" value="GH-type_carb-bd"/>
</dbReference>
<proteinExistence type="predicted"/>
<gene>
    <name evidence="1" type="primary">yphB_2</name>
    <name evidence="1" type="ORF">LMG19083_03606</name>
</gene>
<dbReference type="SUPFAM" id="SSF74650">
    <property type="entry name" value="Galactose mutarotase-like"/>
    <property type="match status" value="1"/>
</dbReference>
<accession>A0ABN9J8R4</accession>
<dbReference type="InterPro" id="IPR011013">
    <property type="entry name" value="Gal_mutarotase_sf_dom"/>
</dbReference>
<organism evidence="1 2">
    <name type="scientific">Ralstonia psammae</name>
    <dbReference type="NCBI Taxonomy" id="3058598"/>
    <lineage>
        <taxon>Bacteria</taxon>
        <taxon>Pseudomonadati</taxon>
        <taxon>Pseudomonadota</taxon>
        <taxon>Betaproteobacteria</taxon>
        <taxon>Burkholderiales</taxon>
        <taxon>Burkholderiaceae</taxon>
        <taxon>Ralstonia</taxon>
    </lineage>
</organism>
<sequence length="298" mass="32849">MRTLRLENGILRADVLPEAGGGLLRFDLLGDGDGDGDEAAIFRPGEADAALRDPRTLACYPLVPWSNRIGGGHFAFEGQTIEVPRTRDDEAYPLHGHGWMMPWHAVSQTDTSVELAAMVDHGRPFRYLAVQRYTLAGNTLQIALTVRNEGAPLPFGLGVHPFFPRTPDVRLHAGATAMWQSAPDHLPTVLQAPSSDADFRKLRKLEAGAAINHSFEGWNGRAEIVWPSRRMSVQITADTSRYVLYTPVAYDFFCFEPVDHAINAHNLPGLPQDHGLTILGTGQSLQRSYQFTVNRSDA</sequence>
<dbReference type="Proteomes" id="UP001189813">
    <property type="component" value="Unassembled WGS sequence"/>
</dbReference>
<protein>
    <recommendedName>
        <fullName evidence="3">Aldose 1-epimerase</fullName>
    </recommendedName>
</protein>
<comment type="caution">
    <text evidence="1">The sequence shown here is derived from an EMBL/GenBank/DDBJ whole genome shotgun (WGS) entry which is preliminary data.</text>
</comment>
<dbReference type="Gene3D" id="2.70.98.10">
    <property type="match status" value="1"/>
</dbReference>
<dbReference type="RefSeq" id="WP_316667185.1">
    <property type="nucleotide sequence ID" value="NZ_CATZBU010000009.1"/>
</dbReference>
<reference evidence="1 2" key="1">
    <citation type="submission" date="2023-07" db="EMBL/GenBank/DDBJ databases">
        <authorList>
            <person name="Peeters C."/>
        </authorList>
    </citation>
    <scope>NUCLEOTIDE SEQUENCE [LARGE SCALE GENOMIC DNA]</scope>
    <source>
        <strain evidence="1 2">LMG 19083</strain>
    </source>
</reference>
<keyword evidence="2" id="KW-1185">Reference proteome</keyword>
<name>A0ABN9J8R4_9RALS</name>
<dbReference type="CDD" id="cd09021">
    <property type="entry name" value="Aldose_epim_Ec_YphB"/>
    <property type="match status" value="1"/>
</dbReference>
<dbReference type="InterPro" id="IPR008183">
    <property type="entry name" value="Aldose_1/G6P_1-epimerase"/>
</dbReference>
<evidence type="ECO:0000313" key="2">
    <source>
        <dbReference type="Proteomes" id="UP001189813"/>
    </source>
</evidence>
<evidence type="ECO:0000313" key="1">
    <source>
        <dbReference type="EMBL" id="CAJ0801580.1"/>
    </source>
</evidence>
<evidence type="ECO:0008006" key="3">
    <source>
        <dbReference type="Google" id="ProtNLM"/>
    </source>
</evidence>
<dbReference type="Pfam" id="PF01263">
    <property type="entry name" value="Aldose_epim"/>
    <property type="match status" value="1"/>
</dbReference>
<dbReference type="EMBL" id="CATZBU010000009">
    <property type="protein sequence ID" value="CAJ0801580.1"/>
    <property type="molecule type" value="Genomic_DNA"/>
</dbReference>